<dbReference type="OrthoDB" id="2519014at2"/>
<feature type="domain" description="Transposase IS4-like" evidence="1">
    <location>
        <begin position="100"/>
        <end position="351"/>
    </location>
</feature>
<sequence length="403" mass="45526">MSHTAILPDHAALRNYLLQHRLPLYFSKPVVAHIETYMAAAAAKGFRGKVVDLAEYSSCHRTTLGHFLAEGKWDEAVLQNKVKVESLRYVVQIAKQTAEPLFVIHDDTISKKTKPSSQAQSPMEQTGFHHSHLEGKVVWGHQVQATVVQSNDTSLIHSIDLYDKTKTNPDGTVYTKIDHVCDIAATLPLPPHGGYVLVDSWFTCSRVIDSYASAGYHLIGGLKTNRIIYPQGIRISLKDFSAHIRKEDVRLVTVNGTSYWTYRYEGALNDIENAAVLLCWPEQAFGVPKALRAFLCTDVSLDTETISMYYSKRWPIEIFFRQSKNNLGFDTYQVRSATAFTRLWALLAWTHLYCTTGLGQPCPFGEGLRTVRKQVQLDRLQFVYDCGKNGIPFHVVREQFKLA</sequence>
<proteinExistence type="predicted"/>
<dbReference type="EMBL" id="NMUQ01000001">
    <property type="protein sequence ID" value="OXM15591.1"/>
    <property type="molecule type" value="Genomic_DNA"/>
</dbReference>
<evidence type="ECO:0000313" key="5">
    <source>
        <dbReference type="EMBL" id="OXM16125.1"/>
    </source>
</evidence>
<dbReference type="NCBIfam" id="NF033540">
    <property type="entry name" value="transpos_IS701"/>
    <property type="match status" value="1"/>
</dbReference>
<dbReference type="InterPro" id="IPR012337">
    <property type="entry name" value="RNaseH-like_sf"/>
</dbReference>
<dbReference type="EMBL" id="NMUQ01000001">
    <property type="protein sequence ID" value="OXM16125.1"/>
    <property type="molecule type" value="Genomic_DNA"/>
</dbReference>
<dbReference type="InterPro" id="IPR002559">
    <property type="entry name" value="Transposase_11"/>
</dbReference>
<evidence type="ECO:0000313" key="6">
    <source>
        <dbReference type="EMBL" id="OXM16826.1"/>
    </source>
</evidence>
<comment type="caution">
    <text evidence="2">The sequence shown here is derived from an EMBL/GenBank/DDBJ whole genome shotgun (WGS) entry which is preliminary data.</text>
</comment>
<accession>A0A229NUS1</accession>
<dbReference type="EMBL" id="NMUQ01000003">
    <property type="protein sequence ID" value="OXM13369.1"/>
    <property type="molecule type" value="Genomic_DNA"/>
</dbReference>
<dbReference type="Proteomes" id="UP000215145">
    <property type="component" value="Unassembled WGS sequence"/>
</dbReference>
<dbReference type="RefSeq" id="WP_089522685.1">
    <property type="nucleotide sequence ID" value="NZ_NMUQ01000001.1"/>
</dbReference>
<evidence type="ECO:0000313" key="7">
    <source>
        <dbReference type="Proteomes" id="UP000215145"/>
    </source>
</evidence>
<protein>
    <submittedName>
        <fullName evidence="2">IS701 family transposase</fullName>
    </submittedName>
</protein>
<evidence type="ECO:0000313" key="2">
    <source>
        <dbReference type="EMBL" id="OXM13369.1"/>
    </source>
</evidence>
<dbReference type="Pfam" id="PF01609">
    <property type="entry name" value="DDE_Tnp_1"/>
    <property type="match status" value="1"/>
</dbReference>
<dbReference type="GO" id="GO:0003677">
    <property type="term" value="F:DNA binding"/>
    <property type="evidence" value="ECO:0007669"/>
    <property type="project" value="InterPro"/>
</dbReference>
<dbReference type="EMBL" id="NMUQ01000002">
    <property type="protein sequence ID" value="OXM13900.1"/>
    <property type="molecule type" value="Genomic_DNA"/>
</dbReference>
<dbReference type="GO" id="GO:0004803">
    <property type="term" value="F:transposase activity"/>
    <property type="evidence" value="ECO:0007669"/>
    <property type="project" value="InterPro"/>
</dbReference>
<evidence type="ECO:0000313" key="3">
    <source>
        <dbReference type="EMBL" id="OXM13900.1"/>
    </source>
</evidence>
<keyword evidence="7" id="KW-1185">Reference proteome</keyword>
<evidence type="ECO:0000259" key="1">
    <source>
        <dbReference type="Pfam" id="PF01609"/>
    </source>
</evidence>
<dbReference type="GO" id="GO:0006313">
    <property type="term" value="P:DNA transposition"/>
    <property type="evidence" value="ECO:0007669"/>
    <property type="project" value="InterPro"/>
</dbReference>
<dbReference type="AlphaFoldDB" id="A0A229NUS1"/>
<dbReference type="EMBL" id="NMUQ01000001">
    <property type="protein sequence ID" value="OXM16826.1"/>
    <property type="molecule type" value="Genomic_DNA"/>
</dbReference>
<organism evidence="2 7">
    <name type="scientific">Paenibacillus herberti</name>
    <dbReference type="NCBI Taxonomy" id="1619309"/>
    <lineage>
        <taxon>Bacteria</taxon>
        <taxon>Bacillati</taxon>
        <taxon>Bacillota</taxon>
        <taxon>Bacilli</taxon>
        <taxon>Bacillales</taxon>
        <taxon>Paenibacillaceae</taxon>
        <taxon>Paenibacillus</taxon>
    </lineage>
</organism>
<name>A0A229NUS1_9BACL</name>
<evidence type="ECO:0000313" key="4">
    <source>
        <dbReference type="EMBL" id="OXM15591.1"/>
    </source>
</evidence>
<reference evidence="2 7" key="1">
    <citation type="submission" date="2017-07" db="EMBL/GenBank/DDBJ databases">
        <title>Paenibacillus herberti R33 genome sequencing and assembly.</title>
        <authorList>
            <person name="Su W."/>
        </authorList>
    </citation>
    <scope>NUCLEOTIDE SEQUENCE [LARGE SCALE GENOMIC DNA]</scope>
    <source>
        <strain evidence="2 7">R33</strain>
    </source>
</reference>
<gene>
    <name evidence="4" type="ORF">CGZ75_02310</name>
    <name evidence="5" type="ORF">CGZ75_05325</name>
    <name evidence="6" type="ORF">CGZ75_09290</name>
    <name evidence="3" type="ORF">CGZ75_12870</name>
    <name evidence="2" type="ORF">CGZ75_20110</name>
</gene>
<dbReference type="SUPFAM" id="SSF53098">
    <property type="entry name" value="Ribonuclease H-like"/>
    <property type="match status" value="1"/>
</dbReference>